<evidence type="ECO:0000256" key="1">
    <source>
        <dbReference type="SAM" id="MobiDB-lite"/>
    </source>
</evidence>
<organism evidence="2 3">
    <name type="scientific">Chitinophaga polysaccharea</name>
    <dbReference type="NCBI Taxonomy" id="1293035"/>
    <lineage>
        <taxon>Bacteria</taxon>
        <taxon>Pseudomonadati</taxon>
        <taxon>Bacteroidota</taxon>
        <taxon>Chitinophagia</taxon>
        <taxon>Chitinophagales</taxon>
        <taxon>Chitinophagaceae</taxon>
        <taxon>Chitinophaga</taxon>
    </lineage>
</organism>
<feature type="compositionally biased region" description="Polar residues" evidence="1">
    <location>
        <begin position="1"/>
        <end position="17"/>
    </location>
</feature>
<dbReference type="Proteomes" id="UP000320811">
    <property type="component" value="Unassembled WGS sequence"/>
</dbReference>
<dbReference type="EMBL" id="VIWO01000001">
    <property type="protein sequence ID" value="TWF44268.1"/>
    <property type="molecule type" value="Genomic_DNA"/>
</dbReference>
<protein>
    <submittedName>
        <fullName evidence="2">Uncharacterized protein</fullName>
    </submittedName>
</protein>
<evidence type="ECO:0000313" key="2">
    <source>
        <dbReference type="EMBL" id="TWF44268.1"/>
    </source>
</evidence>
<dbReference type="AlphaFoldDB" id="A0A561Q1M6"/>
<gene>
    <name evidence="2" type="ORF">FHW36_101186</name>
</gene>
<reference evidence="2 3" key="1">
    <citation type="submission" date="2019-06" db="EMBL/GenBank/DDBJ databases">
        <title>Sorghum-associated microbial communities from plants grown in Nebraska, USA.</title>
        <authorList>
            <person name="Schachtman D."/>
        </authorList>
    </citation>
    <scope>NUCLEOTIDE SEQUENCE [LARGE SCALE GENOMIC DNA]</scope>
    <source>
        <strain evidence="2 3">1209</strain>
    </source>
</reference>
<proteinExistence type="predicted"/>
<comment type="caution">
    <text evidence="2">The sequence shown here is derived from an EMBL/GenBank/DDBJ whole genome shotgun (WGS) entry which is preliminary data.</text>
</comment>
<sequence length="33" mass="3739">MTYTNTDTPMAQLNFPEQLNKKGEKQAVEQSPV</sequence>
<evidence type="ECO:0000313" key="3">
    <source>
        <dbReference type="Proteomes" id="UP000320811"/>
    </source>
</evidence>
<name>A0A561Q1M6_9BACT</name>
<feature type="region of interest" description="Disordered" evidence="1">
    <location>
        <begin position="1"/>
        <end position="33"/>
    </location>
</feature>
<keyword evidence="3" id="KW-1185">Reference proteome</keyword>
<accession>A0A561Q1M6</accession>